<feature type="domain" description="HAMP" evidence="14">
    <location>
        <begin position="288"/>
        <end position="340"/>
    </location>
</feature>
<dbReference type="Pfam" id="PF02518">
    <property type="entry name" value="HATPase_c"/>
    <property type="match status" value="1"/>
</dbReference>
<comment type="caution">
    <text evidence="15">The sequence shown here is derived from an EMBL/GenBank/DDBJ whole genome shotgun (WGS) entry which is preliminary data.</text>
</comment>
<protein>
    <recommendedName>
        <fullName evidence="3">histidine kinase</fullName>
        <ecNumber evidence="3">2.7.13.3</ecNumber>
    </recommendedName>
</protein>
<evidence type="ECO:0000256" key="1">
    <source>
        <dbReference type="ARBA" id="ARBA00000085"/>
    </source>
</evidence>
<keyword evidence="10" id="KW-0902">Two-component regulatory system</keyword>
<evidence type="ECO:0000256" key="10">
    <source>
        <dbReference type="ARBA" id="ARBA00023012"/>
    </source>
</evidence>
<keyword evidence="7" id="KW-0547">Nucleotide-binding</keyword>
<keyword evidence="11 12" id="KW-0472">Membrane</keyword>
<dbReference type="PANTHER" id="PTHR34220">
    <property type="entry name" value="SENSOR HISTIDINE KINASE YPDA"/>
    <property type="match status" value="1"/>
</dbReference>
<dbReference type="Gene3D" id="3.30.565.10">
    <property type="entry name" value="Histidine kinase-like ATPase, C-terminal domain"/>
    <property type="match status" value="1"/>
</dbReference>
<keyword evidence="5" id="KW-0597">Phosphoprotein</keyword>
<dbReference type="InterPro" id="IPR010559">
    <property type="entry name" value="Sig_transdc_His_kin_internal"/>
</dbReference>
<evidence type="ECO:0000259" key="13">
    <source>
        <dbReference type="PROSITE" id="PS50109"/>
    </source>
</evidence>
<dbReference type="InterPro" id="IPR003594">
    <property type="entry name" value="HATPase_dom"/>
</dbReference>
<sequence>MKLKNKLTLLYIFSVFIPMVATNGLFYHVITQNVKQQKLHDASLVIKQMKNDWQQNIEQVVGISTLLYMDNQINEMLDRQYGSEAEYVQFYNEILPEFNKYRYMYPLIRSITFFTDNPTVMFSMQVQPLTDEIQRADWYQQMNSLPDIIHIDGSFAIVRKLNYFTIYNKTERFVKIELDQNAINHLFRNETFPGDIYLVNGQGMIEYTTNPSIRWQTEMVPFASQAQNEQLIVEEEYEGNYYFRHWKVIGVISAEKAFKEIRYSKKFIFYLTSLNLIVPSFIIFAISRSLHTRIAQVLKYMKKMENEQFETIRTGIYRDEIGQLASEFNRMSYKIKKLIQDVYMTSLQKKELELQKKQAQLDALQSQINPHFLFNVLETIRMRSVIKHEYETAEMIENMAKILRKSISWGKDWVTVREEIDVVSRLLHLQKYRFGEKICYDIKVDPSLLEQKIPNMVILTFVENACKHGMESQKGQGRIDVQVEKEKERMKVMIRDNGPGIDERKLRQLFDSLEREEKIGENVGIKNVYYRLKMCYGNRFGFHIHNEHGTVVTLLLPSENMSGHE</sequence>
<evidence type="ECO:0000256" key="4">
    <source>
        <dbReference type="ARBA" id="ARBA00022475"/>
    </source>
</evidence>
<keyword evidence="8 15" id="KW-0418">Kinase</keyword>
<evidence type="ECO:0000256" key="3">
    <source>
        <dbReference type="ARBA" id="ARBA00012438"/>
    </source>
</evidence>
<dbReference type="PROSITE" id="PS50885">
    <property type="entry name" value="HAMP"/>
    <property type="match status" value="1"/>
</dbReference>
<dbReference type="CDD" id="cd06225">
    <property type="entry name" value="HAMP"/>
    <property type="match status" value="1"/>
</dbReference>
<dbReference type="Pfam" id="PF06580">
    <property type="entry name" value="His_kinase"/>
    <property type="match status" value="1"/>
</dbReference>
<evidence type="ECO:0000313" key="16">
    <source>
        <dbReference type="Proteomes" id="UP000520011"/>
    </source>
</evidence>
<evidence type="ECO:0000256" key="7">
    <source>
        <dbReference type="ARBA" id="ARBA00022741"/>
    </source>
</evidence>
<keyword evidence="12" id="KW-0812">Transmembrane</keyword>
<dbReference type="EMBL" id="JACHEP010000039">
    <property type="protein sequence ID" value="MBB5326356.1"/>
    <property type="molecule type" value="Genomic_DNA"/>
</dbReference>
<dbReference type="Proteomes" id="UP000520011">
    <property type="component" value="Unassembled WGS sequence"/>
</dbReference>
<dbReference type="GO" id="GO:0005524">
    <property type="term" value="F:ATP binding"/>
    <property type="evidence" value="ECO:0007669"/>
    <property type="project" value="UniProtKB-KW"/>
</dbReference>
<dbReference type="InterPro" id="IPR036890">
    <property type="entry name" value="HATPase_C_sf"/>
</dbReference>
<keyword evidence="9" id="KW-0067">ATP-binding</keyword>
<dbReference type="Gene3D" id="6.10.340.10">
    <property type="match status" value="1"/>
</dbReference>
<comment type="subcellular location">
    <subcellularLocation>
        <location evidence="2">Cell membrane</location>
        <topology evidence="2">Multi-pass membrane protein</topology>
    </subcellularLocation>
</comment>
<accession>A0A7W8IUZ5</accession>
<dbReference type="SUPFAM" id="SSF158472">
    <property type="entry name" value="HAMP domain-like"/>
    <property type="match status" value="1"/>
</dbReference>
<evidence type="ECO:0000256" key="8">
    <source>
        <dbReference type="ARBA" id="ARBA00022777"/>
    </source>
</evidence>
<reference evidence="15 16" key="1">
    <citation type="submission" date="2020-08" db="EMBL/GenBank/DDBJ databases">
        <title>Genomic Encyclopedia of Type Strains, Phase IV (KMG-IV): sequencing the most valuable type-strain genomes for metagenomic binning, comparative biology and taxonomic classification.</title>
        <authorList>
            <person name="Goeker M."/>
        </authorList>
    </citation>
    <scope>NUCLEOTIDE SEQUENCE [LARGE SCALE GENOMIC DNA]</scope>
    <source>
        <strain evidence="15 16">DSM 16325</strain>
    </source>
</reference>
<keyword evidence="12" id="KW-1133">Transmembrane helix</keyword>
<feature type="domain" description="Histidine kinase" evidence="13">
    <location>
        <begin position="457"/>
        <end position="560"/>
    </location>
</feature>
<dbReference type="PANTHER" id="PTHR34220:SF7">
    <property type="entry name" value="SENSOR HISTIDINE KINASE YPDA"/>
    <property type="match status" value="1"/>
</dbReference>
<dbReference type="SUPFAM" id="SSF55874">
    <property type="entry name" value="ATPase domain of HSP90 chaperone/DNA topoisomerase II/histidine kinase"/>
    <property type="match status" value="1"/>
</dbReference>
<dbReference type="SMART" id="SM00304">
    <property type="entry name" value="HAMP"/>
    <property type="match status" value="1"/>
</dbReference>
<evidence type="ECO:0000259" key="14">
    <source>
        <dbReference type="PROSITE" id="PS50885"/>
    </source>
</evidence>
<dbReference type="AlphaFoldDB" id="A0A7W8IUZ5"/>
<dbReference type="InterPro" id="IPR050640">
    <property type="entry name" value="Bact_2-comp_sensor_kinase"/>
</dbReference>
<dbReference type="InterPro" id="IPR005467">
    <property type="entry name" value="His_kinase_dom"/>
</dbReference>
<dbReference type="RefSeq" id="WP_183256497.1">
    <property type="nucleotide sequence ID" value="NZ_JACHEP010000039.1"/>
</dbReference>
<evidence type="ECO:0000256" key="6">
    <source>
        <dbReference type="ARBA" id="ARBA00022679"/>
    </source>
</evidence>
<evidence type="ECO:0000313" key="15">
    <source>
        <dbReference type="EMBL" id="MBB5326356.1"/>
    </source>
</evidence>
<evidence type="ECO:0000256" key="2">
    <source>
        <dbReference type="ARBA" id="ARBA00004651"/>
    </source>
</evidence>
<evidence type="ECO:0000256" key="11">
    <source>
        <dbReference type="ARBA" id="ARBA00023136"/>
    </source>
</evidence>
<dbReference type="GO" id="GO:0005886">
    <property type="term" value="C:plasma membrane"/>
    <property type="evidence" value="ECO:0007669"/>
    <property type="project" value="UniProtKB-SubCell"/>
</dbReference>
<evidence type="ECO:0000256" key="12">
    <source>
        <dbReference type="SAM" id="Phobius"/>
    </source>
</evidence>
<gene>
    <name evidence="15" type="ORF">HNQ34_003509</name>
</gene>
<dbReference type="GO" id="GO:0000155">
    <property type="term" value="F:phosphorelay sensor kinase activity"/>
    <property type="evidence" value="ECO:0007669"/>
    <property type="project" value="InterPro"/>
</dbReference>
<keyword evidence="16" id="KW-1185">Reference proteome</keyword>
<evidence type="ECO:0000256" key="5">
    <source>
        <dbReference type="ARBA" id="ARBA00022553"/>
    </source>
</evidence>
<proteinExistence type="predicted"/>
<dbReference type="PROSITE" id="PS50109">
    <property type="entry name" value="HIS_KIN"/>
    <property type="match status" value="1"/>
</dbReference>
<keyword evidence="4" id="KW-1003">Cell membrane</keyword>
<feature type="transmembrane region" description="Helical" evidence="12">
    <location>
        <begin position="7"/>
        <end position="30"/>
    </location>
</feature>
<comment type="catalytic activity">
    <reaction evidence="1">
        <text>ATP + protein L-histidine = ADP + protein N-phospho-L-histidine.</text>
        <dbReference type="EC" id="2.7.13.3"/>
    </reaction>
</comment>
<name>A0A7W8IUZ5_9BACL</name>
<dbReference type="InterPro" id="IPR003660">
    <property type="entry name" value="HAMP_dom"/>
</dbReference>
<feature type="transmembrane region" description="Helical" evidence="12">
    <location>
        <begin position="267"/>
        <end position="286"/>
    </location>
</feature>
<organism evidence="15 16">
    <name type="scientific">Anoxybacteroides tepidamans</name>
    <dbReference type="NCBI Taxonomy" id="265948"/>
    <lineage>
        <taxon>Bacteria</taxon>
        <taxon>Bacillati</taxon>
        <taxon>Bacillota</taxon>
        <taxon>Bacilli</taxon>
        <taxon>Bacillales</taxon>
        <taxon>Anoxybacillaceae</taxon>
        <taxon>Anoxybacteroides</taxon>
    </lineage>
</organism>
<dbReference type="SMART" id="SM00387">
    <property type="entry name" value="HATPase_c"/>
    <property type="match status" value="1"/>
</dbReference>
<keyword evidence="6 15" id="KW-0808">Transferase</keyword>
<dbReference type="EC" id="2.7.13.3" evidence="3"/>
<evidence type="ECO:0000256" key="9">
    <source>
        <dbReference type="ARBA" id="ARBA00022840"/>
    </source>
</evidence>